<feature type="region of interest" description="Disordered" evidence="1">
    <location>
        <begin position="1"/>
        <end position="33"/>
    </location>
</feature>
<name>A0ABQ9GQA8_9NEOP</name>
<dbReference type="Proteomes" id="UP001159363">
    <property type="component" value="Chromosome 9"/>
</dbReference>
<evidence type="ECO:0000256" key="1">
    <source>
        <dbReference type="SAM" id="MobiDB-lite"/>
    </source>
</evidence>
<reference evidence="2 3" key="1">
    <citation type="submission" date="2023-02" db="EMBL/GenBank/DDBJ databases">
        <title>LHISI_Scaffold_Assembly.</title>
        <authorList>
            <person name="Stuart O.P."/>
            <person name="Cleave R."/>
            <person name="Magrath M.J.L."/>
            <person name="Mikheyev A.S."/>
        </authorList>
    </citation>
    <scope>NUCLEOTIDE SEQUENCE [LARGE SCALE GENOMIC DNA]</scope>
    <source>
        <strain evidence="2">Daus_M_001</strain>
        <tissue evidence="2">Leg muscle</tissue>
    </source>
</reference>
<protein>
    <submittedName>
        <fullName evidence="2">Uncharacterized protein</fullName>
    </submittedName>
</protein>
<evidence type="ECO:0000313" key="3">
    <source>
        <dbReference type="Proteomes" id="UP001159363"/>
    </source>
</evidence>
<dbReference type="EMBL" id="JARBHB010000010">
    <property type="protein sequence ID" value="KAJ8874204.1"/>
    <property type="molecule type" value="Genomic_DNA"/>
</dbReference>
<proteinExistence type="predicted"/>
<accession>A0ABQ9GQA8</accession>
<organism evidence="2 3">
    <name type="scientific">Dryococelus australis</name>
    <dbReference type="NCBI Taxonomy" id="614101"/>
    <lineage>
        <taxon>Eukaryota</taxon>
        <taxon>Metazoa</taxon>
        <taxon>Ecdysozoa</taxon>
        <taxon>Arthropoda</taxon>
        <taxon>Hexapoda</taxon>
        <taxon>Insecta</taxon>
        <taxon>Pterygota</taxon>
        <taxon>Neoptera</taxon>
        <taxon>Polyneoptera</taxon>
        <taxon>Phasmatodea</taxon>
        <taxon>Verophasmatodea</taxon>
        <taxon>Anareolatae</taxon>
        <taxon>Phasmatidae</taxon>
        <taxon>Eurycanthinae</taxon>
        <taxon>Dryococelus</taxon>
    </lineage>
</organism>
<gene>
    <name evidence="2" type="ORF">PR048_025046</name>
</gene>
<keyword evidence="3" id="KW-1185">Reference proteome</keyword>
<evidence type="ECO:0000313" key="2">
    <source>
        <dbReference type="EMBL" id="KAJ8874204.1"/>
    </source>
</evidence>
<sequence>MDDIGGSAMPNDTCLRAVRNNPRKPEGTSGLQRVTRAAIRARKQRPATSIAPINKKRPWLASSKRAKQGHHVTDRNLCASIYYGCLPTLTRKGAEKSQRETTSTVVNRAARKDCLVLFPLQKLQLFLHAAIGHVNNTDMKNVCICHVKFGIIADVALIPVHAVVWSPSTKASRVRFPVASPIFSYMRNLADVAVGWRVFSGHFRFRPPLHSAAAPSSPHFSVTRAQDVDNAPLEGELQQMRFLPVDEWLPGLTTPTALHVKRGEESCLQFMIPHAVLSDLIAIRINFNSFFLKLFFIRASQVGIVPDDASGRRVSSGMSRFLRPFIPALLHAHLTSTSSALKTPAQISSLTHFIYAIDARQHADSGWLTNQIRLKF</sequence>
<comment type="caution">
    <text evidence="2">The sequence shown here is derived from an EMBL/GenBank/DDBJ whole genome shotgun (WGS) entry which is preliminary data.</text>
</comment>